<dbReference type="EMBL" id="CP022198">
    <property type="protein sequence ID" value="AXA66807.1"/>
    <property type="molecule type" value="Genomic_DNA"/>
</dbReference>
<reference evidence="1 2" key="1">
    <citation type="submission" date="2017-06" db="EMBL/GenBank/DDBJ databases">
        <title>Evolution towards high GC content and high-temperature stress adaptation in endophytic Pseudomonas oryzihabitans impacted its plant-growth promoting traits.</title>
        <authorList>
            <person name="Nascimento F.X."/>
        </authorList>
    </citation>
    <scope>NUCLEOTIDE SEQUENCE [LARGE SCALE GENOMIC DNA]</scope>
    <source>
        <strain evidence="1 2">MS8</strain>
    </source>
</reference>
<evidence type="ECO:0000313" key="2">
    <source>
        <dbReference type="Proteomes" id="UP000250579"/>
    </source>
</evidence>
<accession>A0A2Z5A883</accession>
<proteinExistence type="predicted"/>
<protein>
    <submittedName>
        <fullName evidence="1">Uncharacterized protein</fullName>
    </submittedName>
</protein>
<name>A0A2Z5A883_9PSED</name>
<evidence type="ECO:0000313" key="1">
    <source>
        <dbReference type="EMBL" id="AXA66807.1"/>
    </source>
</evidence>
<organism evidence="1 2">
    <name type="scientific">Pseudomonas oryzihabitans</name>
    <dbReference type="NCBI Taxonomy" id="47885"/>
    <lineage>
        <taxon>Bacteria</taxon>
        <taxon>Pseudomonadati</taxon>
        <taxon>Pseudomonadota</taxon>
        <taxon>Gammaproteobacteria</taxon>
        <taxon>Pseudomonadales</taxon>
        <taxon>Pseudomonadaceae</taxon>
        <taxon>Pseudomonas</taxon>
    </lineage>
</organism>
<dbReference type="Proteomes" id="UP000250579">
    <property type="component" value="Chromosome"/>
</dbReference>
<gene>
    <name evidence="1" type="ORF">CE139_13580</name>
</gene>
<sequence length="109" mass="12071">MLLLGFDERSLQSLDQGSDIVRLPYSEHLVLIVEAVAAPAFEIHLDALADGYAITSFLEFFRAISLERTGEILGSEVDQDSLRVCVAFALAPDLRRCTVRTCLTLFRPA</sequence>
<dbReference type="AlphaFoldDB" id="A0A2Z5A883"/>